<evidence type="ECO:0000256" key="1">
    <source>
        <dbReference type="SAM" id="MobiDB-lite"/>
    </source>
</evidence>
<proteinExistence type="predicted"/>
<organism evidence="2 3">
    <name type="scientific">Arctia plantaginis</name>
    <name type="common">Wood tiger moth</name>
    <name type="synonym">Phalaena plantaginis</name>
    <dbReference type="NCBI Taxonomy" id="874455"/>
    <lineage>
        <taxon>Eukaryota</taxon>
        <taxon>Metazoa</taxon>
        <taxon>Ecdysozoa</taxon>
        <taxon>Arthropoda</taxon>
        <taxon>Hexapoda</taxon>
        <taxon>Insecta</taxon>
        <taxon>Pterygota</taxon>
        <taxon>Neoptera</taxon>
        <taxon>Endopterygota</taxon>
        <taxon>Lepidoptera</taxon>
        <taxon>Glossata</taxon>
        <taxon>Ditrysia</taxon>
        <taxon>Noctuoidea</taxon>
        <taxon>Erebidae</taxon>
        <taxon>Arctiinae</taxon>
        <taxon>Arctia</taxon>
    </lineage>
</organism>
<gene>
    <name evidence="2" type="ORF">APLA_LOCUS18032</name>
</gene>
<evidence type="ECO:0000313" key="3">
    <source>
        <dbReference type="Proteomes" id="UP000494106"/>
    </source>
</evidence>
<feature type="region of interest" description="Disordered" evidence="1">
    <location>
        <begin position="443"/>
        <end position="462"/>
    </location>
</feature>
<reference evidence="2 3" key="1">
    <citation type="submission" date="2020-04" db="EMBL/GenBank/DDBJ databases">
        <authorList>
            <person name="Wallbank WR R."/>
            <person name="Pardo Diaz C."/>
            <person name="Kozak K."/>
            <person name="Martin S."/>
            <person name="Jiggins C."/>
            <person name="Moest M."/>
            <person name="Warren A I."/>
            <person name="Byers J.R.P. K."/>
            <person name="Montejo-Kovacevich G."/>
            <person name="Yen C E."/>
        </authorList>
    </citation>
    <scope>NUCLEOTIDE SEQUENCE [LARGE SCALE GENOMIC DNA]</scope>
</reference>
<name>A0A8S1BQU6_ARCPL</name>
<keyword evidence="3" id="KW-1185">Reference proteome</keyword>
<dbReference type="EMBL" id="CADEBC010000858">
    <property type="protein sequence ID" value="CAB3261635.1"/>
    <property type="molecule type" value="Genomic_DNA"/>
</dbReference>
<accession>A0A8S1BQU6</accession>
<evidence type="ECO:0000313" key="2">
    <source>
        <dbReference type="EMBL" id="CAB3261635.1"/>
    </source>
</evidence>
<protein>
    <submittedName>
        <fullName evidence="2">Uncharacterized protein</fullName>
    </submittedName>
</protein>
<sequence>MRLVWDDHREAIEHSLAYTMQQTIGKEGLNVFKTKGTVLRLSRSYYQEQGAVGVLFQNLNLIKLPQCWLPDAVLSVASNVLKIETILSKMIINANYVLLRNKSDIIENVVSQDPFKTSPFLFKQVHNLGHVTFLVEGCTLSGYLITRLSGGKINLGHDNLQLQNCEYSVEIYKKKRGDPPVIARFADQNDENTLDINHYLLMTLREEFVTKIQAALFSNVNTSAVFGGNLQAYEEEQENIFLRTSSNLTKIIRDRNKRILDMNGGSVKIPDYRMTWEYWESTIPDEFNKLSSIEFTKMVLTGLDTAYNSYSGGPYKFDDPMVGEQIRFSKLQVRGAVALSPSEGEGDDTYNFAVEITDFAINIEININNGTFNNIKTEVVGYRNIEFMQEDIIMGPLRTLITGYLKNEVPKAIIENMGFHSKPENKKMLTQVIGNKDGVMGSLAMSGTGSETDESNFLKLNE</sequence>
<dbReference type="AlphaFoldDB" id="A0A8S1BQU6"/>
<dbReference type="OrthoDB" id="7414190at2759"/>
<comment type="caution">
    <text evidence="2">The sequence shown here is derived from an EMBL/GenBank/DDBJ whole genome shotgun (WGS) entry which is preliminary data.</text>
</comment>
<dbReference type="Proteomes" id="UP000494106">
    <property type="component" value="Unassembled WGS sequence"/>
</dbReference>